<protein>
    <recommendedName>
        <fullName evidence="9">Teichoic acid biosynthesis protein B</fullName>
    </recommendedName>
</protein>
<dbReference type="SUPFAM" id="SSF53756">
    <property type="entry name" value="UDP-Glycosyltransferase/glycogen phosphorylase"/>
    <property type="match status" value="1"/>
</dbReference>
<name>A0A1J0A744_9ENTE</name>
<dbReference type="PANTHER" id="PTHR37316:SF1">
    <property type="entry name" value="TEICHOIC ACID GLYCEROL-PHOSPHATE PRIMASE"/>
    <property type="match status" value="1"/>
</dbReference>
<accession>A0A1J0A744</accession>
<dbReference type="Gene3D" id="3.40.50.11820">
    <property type="match status" value="1"/>
</dbReference>
<dbReference type="GO" id="GO:0005886">
    <property type="term" value="C:plasma membrane"/>
    <property type="evidence" value="ECO:0007669"/>
    <property type="project" value="UniProtKB-SubCell"/>
</dbReference>
<dbReference type="InterPro" id="IPR051612">
    <property type="entry name" value="Teichoic_Acid_Biosynth"/>
</dbReference>
<dbReference type="Pfam" id="PF04464">
    <property type="entry name" value="Glyphos_transf"/>
    <property type="match status" value="1"/>
</dbReference>
<evidence type="ECO:0008006" key="9">
    <source>
        <dbReference type="Google" id="ProtNLM"/>
    </source>
</evidence>
<dbReference type="RefSeq" id="WP_071457350.1">
    <property type="nucleotide sequence ID" value="NZ_CP017267.1"/>
</dbReference>
<evidence type="ECO:0000256" key="5">
    <source>
        <dbReference type="ARBA" id="ARBA00022944"/>
    </source>
</evidence>
<dbReference type="GO" id="GO:0047355">
    <property type="term" value="F:CDP-glycerol glycerophosphotransferase activity"/>
    <property type="evidence" value="ECO:0007669"/>
    <property type="project" value="InterPro"/>
</dbReference>
<comment type="similarity">
    <text evidence="2">Belongs to the CDP-glycerol glycerophosphotransferase family.</text>
</comment>
<proteinExistence type="inferred from homology"/>
<comment type="subcellular location">
    <subcellularLocation>
        <location evidence="1">Cell membrane</location>
        <topology evidence="1">Peripheral membrane protein</topology>
    </subcellularLocation>
</comment>
<dbReference type="InterPro" id="IPR043149">
    <property type="entry name" value="TagF_N"/>
</dbReference>
<gene>
    <name evidence="7" type="ORF">BHY08_07885</name>
</gene>
<keyword evidence="8" id="KW-1185">Reference proteome</keyword>
<dbReference type="OrthoDB" id="9811865at2"/>
<evidence type="ECO:0000256" key="1">
    <source>
        <dbReference type="ARBA" id="ARBA00004202"/>
    </source>
</evidence>
<dbReference type="EMBL" id="CP017267">
    <property type="protein sequence ID" value="APB31748.1"/>
    <property type="molecule type" value="Genomic_DNA"/>
</dbReference>
<keyword evidence="4" id="KW-0808">Transferase</keyword>
<reference evidence="7 8" key="1">
    <citation type="submission" date="2016-09" db="EMBL/GenBank/DDBJ databases">
        <title>Vagococcus teuberi sp. nov., isolated from the Malian artisanal sour milk fene.</title>
        <authorList>
            <person name="Wullschleger S."/>
            <person name="Seifert C."/>
            <person name="Baumgartner S."/>
            <person name="Lacroix C."/>
            <person name="Bonfoh B."/>
            <person name="Stevens M.J."/>
            <person name="Meile L."/>
        </authorList>
    </citation>
    <scope>NUCLEOTIDE SEQUENCE [LARGE SCALE GENOMIC DNA]</scope>
    <source>
        <strain evidence="7 8">DSM 21459</strain>
    </source>
</reference>
<keyword evidence="5" id="KW-0777">Teichoic acid biosynthesis</keyword>
<dbReference type="Proteomes" id="UP000191200">
    <property type="component" value="Chromosome"/>
</dbReference>
<dbReference type="InterPro" id="IPR043148">
    <property type="entry name" value="TagF_C"/>
</dbReference>
<evidence type="ECO:0000256" key="4">
    <source>
        <dbReference type="ARBA" id="ARBA00022679"/>
    </source>
</evidence>
<dbReference type="STRING" id="519472.BHY08_07885"/>
<evidence type="ECO:0000313" key="8">
    <source>
        <dbReference type="Proteomes" id="UP000191200"/>
    </source>
</evidence>
<dbReference type="AlphaFoldDB" id="A0A1J0A744"/>
<evidence type="ECO:0000313" key="7">
    <source>
        <dbReference type="EMBL" id="APB31748.1"/>
    </source>
</evidence>
<dbReference type="PANTHER" id="PTHR37316">
    <property type="entry name" value="TEICHOIC ACID GLYCEROL-PHOSPHATE PRIMASE"/>
    <property type="match status" value="1"/>
</dbReference>
<dbReference type="InterPro" id="IPR007554">
    <property type="entry name" value="Glycerophosphate_synth"/>
</dbReference>
<dbReference type="GO" id="GO:0019350">
    <property type="term" value="P:teichoic acid biosynthetic process"/>
    <property type="evidence" value="ECO:0007669"/>
    <property type="project" value="UniProtKB-KW"/>
</dbReference>
<dbReference type="Gene3D" id="3.40.50.12580">
    <property type="match status" value="1"/>
</dbReference>
<keyword evidence="3" id="KW-1003">Cell membrane</keyword>
<dbReference type="KEGG" id="vte:BHY08_07885"/>
<sequence length="376" mass="43607">MTHILVSYLKELYSVVVRRLSKKNKLKPVIKRVCYLMSFPNNNQGLIEAVSYEQQVIVLYKKNCLEEVKQLESFGIECINLDTVSGFIKGINCLCQSQVIIADNYFAFLGDITFKQNQTVYQLWHATGAIKQFGLEDKSAAKRSEKDKNRFIRVYESFDYVFVASKKMADVFRRSYGFSKEQILFTGFPRTDRLCQRIVKQNSNKRRVLYLPTYRENEPVETWLLDIKKVADSLKNEGLLQVKLHPHVELEHINQTNVDWISSHESADEYIMQADVLITDYSSVAFDFTLANPTGQLIMYWPDETKYRQVTGIQPNIEADFPQPVTHTTDDVIKQLTNYPMLEGNKLFNALWNTYNDGQATNRVLDEIKEVLDGEK</sequence>
<keyword evidence="6" id="KW-0472">Membrane</keyword>
<evidence type="ECO:0000256" key="6">
    <source>
        <dbReference type="ARBA" id="ARBA00023136"/>
    </source>
</evidence>
<evidence type="ECO:0000256" key="3">
    <source>
        <dbReference type="ARBA" id="ARBA00022475"/>
    </source>
</evidence>
<organism evidence="7 8">
    <name type="scientific">Vagococcus teuberi</name>
    <dbReference type="NCBI Taxonomy" id="519472"/>
    <lineage>
        <taxon>Bacteria</taxon>
        <taxon>Bacillati</taxon>
        <taxon>Bacillota</taxon>
        <taxon>Bacilli</taxon>
        <taxon>Lactobacillales</taxon>
        <taxon>Enterococcaceae</taxon>
        <taxon>Vagococcus</taxon>
    </lineage>
</organism>
<evidence type="ECO:0000256" key="2">
    <source>
        <dbReference type="ARBA" id="ARBA00010488"/>
    </source>
</evidence>